<keyword evidence="1" id="KW-0732">Signal</keyword>
<evidence type="ECO:0000256" key="1">
    <source>
        <dbReference type="SAM" id="SignalP"/>
    </source>
</evidence>
<sequence>MIRTLFSALFILTLTPSIEAEDFTPEPGFTSLFNGKDLTGWCFREKVDRKAPAVGAVAVTHDGKTEASDGGLYLVKDGVFTIRFPEEMDKLTGQIYTVQEFPKNFILKLEFRASVNADSGIFIRRPQLQCRDYLVAGPEAYKGLKNYKAQDWNQIEIIVKDSVAHCTCNGEVLEEALKLPETGPIGLEGDRGQMEYRHIQIKELP</sequence>
<evidence type="ECO:0000313" key="3">
    <source>
        <dbReference type="EMBL" id="SKA97851.1"/>
    </source>
</evidence>
<organism evidence="3 4">
    <name type="scientific">Prosthecobacter debontii</name>
    <dbReference type="NCBI Taxonomy" id="48467"/>
    <lineage>
        <taxon>Bacteria</taxon>
        <taxon>Pseudomonadati</taxon>
        <taxon>Verrucomicrobiota</taxon>
        <taxon>Verrucomicrobiia</taxon>
        <taxon>Verrucomicrobiales</taxon>
        <taxon>Verrucomicrobiaceae</taxon>
        <taxon>Prosthecobacter</taxon>
    </lineage>
</organism>
<dbReference type="Pfam" id="PF06439">
    <property type="entry name" value="3keto-disac_hyd"/>
    <property type="match status" value="1"/>
</dbReference>
<feature type="chain" id="PRO_5012504594" description="3-keto-alpha-glucoside-1,2-lyase/3-keto-2-hydroxy-glucal hydratase domain-containing protein" evidence="1">
    <location>
        <begin position="21"/>
        <end position="205"/>
    </location>
</feature>
<reference evidence="4" key="1">
    <citation type="submission" date="2017-02" db="EMBL/GenBank/DDBJ databases">
        <authorList>
            <person name="Varghese N."/>
            <person name="Submissions S."/>
        </authorList>
    </citation>
    <scope>NUCLEOTIDE SEQUENCE [LARGE SCALE GENOMIC DNA]</scope>
    <source>
        <strain evidence="4">ATCC 700200</strain>
    </source>
</reference>
<evidence type="ECO:0000259" key="2">
    <source>
        <dbReference type="Pfam" id="PF06439"/>
    </source>
</evidence>
<name>A0A1T4Y998_9BACT</name>
<dbReference type="AlphaFoldDB" id="A0A1T4Y998"/>
<keyword evidence="4" id="KW-1185">Reference proteome</keyword>
<dbReference type="Gene3D" id="2.60.120.560">
    <property type="entry name" value="Exo-inulinase, domain 1"/>
    <property type="match status" value="2"/>
</dbReference>
<dbReference type="EMBL" id="FUYE01000008">
    <property type="protein sequence ID" value="SKA97851.1"/>
    <property type="molecule type" value="Genomic_DNA"/>
</dbReference>
<proteinExistence type="predicted"/>
<accession>A0A1T4Y998</accession>
<dbReference type="InterPro" id="IPR010496">
    <property type="entry name" value="AL/BT2_dom"/>
</dbReference>
<feature type="signal peptide" evidence="1">
    <location>
        <begin position="1"/>
        <end position="20"/>
    </location>
</feature>
<dbReference type="GO" id="GO:0016787">
    <property type="term" value="F:hydrolase activity"/>
    <property type="evidence" value="ECO:0007669"/>
    <property type="project" value="InterPro"/>
</dbReference>
<feature type="domain" description="3-keto-alpha-glucoside-1,2-lyase/3-keto-2-hydroxy-glucal hydratase" evidence="2">
    <location>
        <begin position="28"/>
        <end position="202"/>
    </location>
</feature>
<dbReference type="Proteomes" id="UP000190774">
    <property type="component" value="Unassembled WGS sequence"/>
</dbReference>
<gene>
    <name evidence="3" type="ORF">SAMN02745166_02629</name>
</gene>
<protein>
    <recommendedName>
        <fullName evidence="2">3-keto-alpha-glucoside-1,2-lyase/3-keto-2-hydroxy-glucal hydratase domain-containing protein</fullName>
    </recommendedName>
</protein>
<evidence type="ECO:0000313" key="4">
    <source>
        <dbReference type="Proteomes" id="UP000190774"/>
    </source>
</evidence>
<dbReference type="RefSeq" id="WP_176159407.1">
    <property type="nucleotide sequence ID" value="NZ_FUYE01000008.1"/>
</dbReference>
<dbReference type="STRING" id="48467.SAMN02745166_02629"/>